<gene>
    <name evidence="3" type="ORF">NX784_22705</name>
</gene>
<dbReference type="RefSeq" id="WP_258818960.1">
    <property type="nucleotide sequence ID" value="NZ_JANUGW010000021.1"/>
</dbReference>
<proteinExistence type="predicted"/>
<dbReference type="NCBIfam" id="TIGR02595">
    <property type="entry name" value="PEP_CTERM"/>
    <property type="match status" value="1"/>
</dbReference>
<keyword evidence="4" id="KW-1185">Reference proteome</keyword>
<evidence type="ECO:0000313" key="3">
    <source>
        <dbReference type="EMBL" id="MCS0584406.1"/>
    </source>
</evidence>
<protein>
    <submittedName>
        <fullName evidence="3">VPLPA-CTERM sorting domain-containing protein</fullName>
    </submittedName>
</protein>
<feature type="domain" description="Ice-binding protein C-terminal" evidence="2">
    <location>
        <begin position="198"/>
        <end position="219"/>
    </location>
</feature>
<reference evidence="3 4" key="1">
    <citation type="submission" date="2022-08" db="EMBL/GenBank/DDBJ databases">
        <title>Reclassification of Massilia species as members of the genera Telluria, Duganella, Pseudoduganella, Mokoshia gen. nov. and Zemynaea gen. nov. using orthogonal and non-orthogonal genome-based approaches.</title>
        <authorList>
            <person name="Bowman J.P."/>
        </authorList>
    </citation>
    <scope>NUCLEOTIDE SEQUENCE [LARGE SCALE GENOMIC DNA]</scope>
    <source>
        <strain evidence="3 4">JCM 31316</strain>
    </source>
</reference>
<accession>A0ABT1ZWV6</accession>
<dbReference type="EMBL" id="JANUGW010000021">
    <property type="protein sequence ID" value="MCS0584406.1"/>
    <property type="molecule type" value="Genomic_DNA"/>
</dbReference>
<dbReference type="InterPro" id="IPR013424">
    <property type="entry name" value="Ice-binding_C"/>
</dbReference>
<organism evidence="3 4">
    <name type="scientific">Massilia pinisoli</name>
    <dbReference type="NCBI Taxonomy" id="1772194"/>
    <lineage>
        <taxon>Bacteria</taxon>
        <taxon>Pseudomonadati</taxon>
        <taxon>Pseudomonadota</taxon>
        <taxon>Betaproteobacteria</taxon>
        <taxon>Burkholderiales</taxon>
        <taxon>Oxalobacteraceae</taxon>
        <taxon>Telluria group</taxon>
        <taxon>Massilia</taxon>
    </lineage>
</organism>
<keyword evidence="1" id="KW-0732">Signal</keyword>
<dbReference type="NCBIfam" id="TIGR03370">
    <property type="entry name" value="VPLPA-CTERM"/>
    <property type="match status" value="1"/>
</dbReference>
<name>A0ABT1ZWV6_9BURK</name>
<sequence>MKITKIVAALFLVGTAFSASATPLVSGIQTNVAEASFLSAGWTEVSASSTDQYANIATSVAGIGQNDLVAVGVRDNTTGNFLTVAETTLGSFQTYTPYNQTHDDNGVSWYYNAYSVGFAQLGASIQQNEADVNLFQHEGLSWHAISNSYGGMWGFNSSLSPDTFFPGWATNNGQFISTWSDQYSRVILTAAPDTQNNVPEPASVVLLVSGLLGLGVMRKKKN</sequence>
<dbReference type="Pfam" id="PF07589">
    <property type="entry name" value="PEP-CTERM"/>
    <property type="match status" value="1"/>
</dbReference>
<dbReference type="Proteomes" id="UP001204151">
    <property type="component" value="Unassembled WGS sequence"/>
</dbReference>
<feature type="chain" id="PRO_5045091904" evidence="1">
    <location>
        <begin position="22"/>
        <end position="222"/>
    </location>
</feature>
<comment type="caution">
    <text evidence="3">The sequence shown here is derived from an EMBL/GenBank/DDBJ whole genome shotgun (WGS) entry which is preliminary data.</text>
</comment>
<evidence type="ECO:0000259" key="2">
    <source>
        <dbReference type="Pfam" id="PF07589"/>
    </source>
</evidence>
<evidence type="ECO:0000256" key="1">
    <source>
        <dbReference type="SAM" id="SignalP"/>
    </source>
</evidence>
<evidence type="ECO:0000313" key="4">
    <source>
        <dbReference type="Proteomes" id="UP001204151"/>
    </source>
</evidence>
<dbReference type="InterPro" id="IPR022472">
    <property type="entry name" value="VPLPA-CTERM"/>
</dbReference>
<feature type="signal peptide" evidence="1">
    <location>
        <begin position="1"/>
        <end position="21"/>
    </location>
</feature>